<sequence>MDSDTGPDREPDPEAQTLPDPQQAGGLVESGAADIPGVQDAGPADVEEEVEGAQPFSDRPTGSS</sequence>
<protein>
    <submittedName>
        <fullName evidence="2">Uncharacterized protein</fullName>
    </submittedName>
</protein>
<proteinExistence type="predicted"/>
<gene>
    <name evidence="2" type="ORF">GCM10022197_27390</name>
</gene>
<evidence type="ECO:0000313" key="2">
    <source>
        <dbReference type="EMBL" id="GAA3569606.1"/>
    </source>
</evidence>
<dbReference type="Proteomes" id="UP001500767">
    <property type="component" value="Unassembled WGS sequence"/>
</dbReference>
<name>A0ABP6XMS1_9ACTN</name>
<feature type="compositionally biased region" description="Basic and acidic residues" evidence="1">
    <location>
        <begin position="1"/>
        <end position="12"/>
    </location>
</feature>
<dbReference type="RefSeq" id="WP_204913207.1">
    <property type="nucleotide sequence ID" value="NZ_BAAAYR010000004.1"/>
</dbReference>
<feature type="region of interest" description="Disordered" evidence="1">
    <location>
        <begin position="1"/>
        <end position="64"/>
    </location>
</feature>
<dbReference type="EMBL" id="BAAAYR010000004">
    <property type="protein sequence ID" value="GAA3569606.1"/>
    <property type="molecule type" value="Genomic_DNA"/>
</dbReference>
<evidence type="ECO:0000313" key="3">
    <source>
        <dbReference type="Proteomes" id="UP001500767"/>
    </source>
</evidence>
<organism evidence="2 3">
    <name type="scientific">Microlunatus spumicola</name>
    <dbReference type="NCBI Taxonomy" id="81499"/>
    <lineage>
        <taxon>Bacteria</taxon>
        <taxon>Bacillati</taxon>
        <taxon>Actinomycetota</taxon>
        <taxon>Actinomycetes</taxon>
        <taxon>Propionibacteriales</taxon>
        <taxon>Propionibacteriaceae</taxon>
        <taxon>Microlunatus</taxon>
    </lineage>
</organism>
<evidence type="ECO:0000256" key="1">
    <source>
        <dbReference type="SAM" id="MobiDB-lite"/>
    </source>
</evidence>
<keyword evidence="3" id="KW-1185">Reference proteome</keyword>
<accession>A0ABP6XMS1</accession>
<reference evidence="3" key="1">
    <citation type="journal article" date="2019" name="Int. J. Syst. Evol. Microbiol.">
        <title>The Global Catalogue of Microorganisms (GCM) 10K type strain sequencing project: providing services to taxonomists for standard genome sequencing and annotation.</title>
        <authorList>
            <consortium name="The Broad Institute Genomics Platform"/>
            <consortium name="The Broad Institute Genome Sequencing Center for Infectious Disease"/>
            <person name="Wu L."/>
            <person name="Ma J."/>
        </authorList>
    </citation>
    <scope>NUCLEOTIDE SEQUENCE [LARGE SCALE GENOMIC DNA]</scope>
    <source>
        <strain evidence="3">JCM 16540</strain>
    </source>
</reference>
<comment type="caution">
    <text evidence="2">The sequence shown here is derived from an EMBL/GenBank/DDBJ whole genome shotgun (WGS) entry which is preliminary data.</text>
</comment>